<feature type="compositionally biased region" description="Acidic residues" evidence="6">
    <location>
        <begin position="2264"/>
        <end position="2273"/>
    </location>
</feature>
<feature type="region of interest" description="Disordered" evidence="6">
    <location>
        <begin position="722"/>
        <end position="784"/>
    </location>
</feature>
<dbReference type="KEGG" id="ccp:CHC_T00007391001"/>
<dbReference type="Gene3D" id="1.25.40.1030">
    <property type="match status" value="1"/>
</dbReference>
<feature type="region of interest" description="Disordered" evidence="6">
    <location>
        <begin position="500"/>
        <end position="577"/>
    </location>
</feature>
<feature type="compositionally biased region" description="Polar residues" evidence="6">
    <location>
        <begin position="1925"/>
        <end position="1952"/>
    </location>
</feature>
<feature type="region of interest" description="Disordered" evidence="6">
    <location>
        <begin position="32"/>
        <end position="86"/>
    </location>
</feature>
<reference evidence="9" key="1">
    <citation type="journal article" date="2013" name="Proc. Natl. Acad. Sci. U.S.A.">
        <title>Genome structure and metabolic features in the red seaweed Chondrus crispus shed light on evolution of the Archaeplastida.</title>
        <authorList>
            <person name="Collen J."/>
            <person name="Porcel B."/>
            <person name="Carre W."/>
            <person name="Ball S.G."/>
            <person name="Chaparro C."/>
            <person name="Tonon T."/>
            <person name="Barbeyron T."/>
            <person name="Michel G."/>
            <person name="Noel B."/>
            <person name="Valentin K."/>
            <person name="Elias M."/>
            <person name="Artiguenave F."/>
            <person name="Arun A."/>
            <person name="Aury J.M."/>
            <person name="Barbosa-Neto J.F."/>
            <person name="Bothwell J.H."/>
            <person name="Bouget F.Y."/>
            <person name="Brillet L."/>
            <person name="Cabello-Hurtado F."/>
            <person name="Capella-Gutierrez S."/>
            <person name="Charrier B."/>
            <person name="Cladiere L."/>
            <person name="Cock J.M."/>
            <person name="Coelho S.M."/>
            <person name="Colleoni C."/>
            <person name="Czjzek M."/>
            <person name="Da Silva C."/>
            <person name="Delage L."/>
            <person name="Denoeud F."/>
            <person name="Deschamps P."/>
            <person name="Dittami S.M."/>
            <person name="Gabaldon T."/>
            <person name="Gachon C.M."/>
            <person name="Groisillier A."/>
            <person name="Herve C."/>
            <person name="Jabbari K."/>
            <person name="Katinka M."/>
            <person name="Kloareg B."/>
            <person name="Kowalczyk N."/>
            <person name="Labadie K."/>
            <person name="Leblanc C."/>
            <person name="Lopez P.J."/>
            <person name="McLachlan D.H."/>
            <person name="Meslet-Cladiere L."/>
            <person name="Moustafa A."/>
            <person name="Nehr Z."/>
            <person name="Nyvall Collen P."/>
            <person name="Panaud O."/>
            <person name="Partensky F."/>
            <person name="Poulain J."/>
            <person name="Rensing S.A."/>
            <person name="Rousvoal S."/>
            <person name="Samson G."/>
            <person name="Symeonidi A."/>
            <person name="Weissenbach J."/>
            <person name="Zambounis A."/>
            <person name="Wincker P."/>
            <person name="Boyen C."/>
        </authorList>
    </citation>
    <scope>NUCLEOTIDE SEQUENCE [LARGE SCALE GENOMIC DNA]</scope>
    <source>
        <strain evidence="9">cv. Stackhouse</strain>
    </source>
</reference>
<feature type="region of interest" description="Disordered" evidence="6">
    <location>
        <begin position="2335"/>
        <end position="2361"/>
    </location>
</feature>
<feature type="region of interest" description="Disordered" evidence="6">
    <location>
        <begin position="1288"/>
        <end position="1401"/>
    </location>
</feature>
<feature type="compositionally biased region" description="Basic and acidic residues" evidence="6">
    <location>
        <begin position="751"/>
        <end position="765"/>
    </location>
</feature>
<evidence type="ECO:0000256" key="2">
    <source>
        <dbReference type="ARBA" id="ARBA00005927"/>
    </source>
</evidence>
<feature type="compositionally biased region" description="Polar residues" evidence="6">
    <location>
        <begin position="1363"/>
        <end position="1372"/>
    </location>
</feature>
<evidence type="ECO:0000256" key="6">
    <source>
        <dbReference type="SAM" id="MobiDB-lite"/>
    </source>
</evidence>
<feature type="region of interest" description="Disordered" evidence="6">
    <location>
        <begin position="2264"/>
        <end position="2318"/>
    </location>
</feature>
<evidence type="ECO:0000256" key="4">
    <source>
        <dbReference type="ARBA" id="ARBA00022824"/>
    </source>
</evidence>
<feature type="compositionally biased region" description="Polar residues" evidence="6">
    <location>
        <begin position="666"/>
        <end position="675"/>
    </location>
</feature>
<feature type="compositionally biased region" description="Polar residues" evidence="6">
    <location>
        <begin position="2146"/>
        <end position="2167"/>
    </location>
</feature>
<organism evidence="8 9">
    <name type="scientific">Chondrus crispus</name>
    <name type="common">Carrageen Irish moss</name>
    <name type="synonym">Polymorpha crispa</name>
    <dbReference type="NCBI Taxonomy" id="2769"/>
    <lineage>
        <taxon>Eukaryota</taxon>
        <taxon>Rhodophyta</taxon>
        <taxon>Florideophyceae</taxon>
        <taxon>Rhodymeniophycidae</taxon>
        <taxon>Gigartinales</taxon>
        <taxon>Gigartinaceae</taxon>
        <taxon>Chondrus</taxon>
    </lineage>
</organism>
<feature type="region of interest" description="Disordered" evidence="6">
    <location>
        <begin position="356"/>
        <end position="418"/>
    </location>
</feature>
<keyword evidence="3" id="KW-0813">Transport</keyword>
<feature type="region of interest" description="Disordered" evidence="6">
    <location>
        <begin position="2474"/>
        <end position="2546"/>
    </location>
</feature>
<dbReference type="GO" id="GO:0007030">
    <property type="term" value="P:Golgi organization"/>
    <property type="evidence" value="ECO:0007669"/>
    <property type="project" value="TreeGrafter"/>
</dbReference>
<feature type="region of interest" description="Disordered" evidence="6">
    <location>
        <begin position="921"/>
        <end position="949"/>
    </location>
</feature>
<feature type="compositionally biased region" description="Polar residues" evidence="6">
    <location>
        <begin position="827"/>
        <end position="845"/>
    </location>
</feature>
<dbReference type="GeneID" id="17318728"/>
<feature type="region of interest" description="Disordered" evidence="6">
    <location>
        <begin position="432"/>
        <end position="482"/>
    </location>
</feature>
<comment type="similarity">
    <text evidence="2">Belongs to the SEC16 family.</text>
</comment>
<dbReference type="GO" id="GO:0070971">
    <property type="term" value="C:endoplasmic reticulum exit site"/>
    <property type="evidence" value="ECO:0007669"/>
    <property type="project" value="TreeGrafter"/>
</dbReference>
<proteinExistence type="inferred from homology"/>
<keyword evidence="5" id="KW-0931">ER-Golgi transport</keyword>
<dbReference type="Gramene" id="CDF40747">
    <property type="protein sequence ID" value="CDF40747"/>
    <property type="gene ID" value="CHC_T00007391001"/>
</dbReference>
<dbReference type="PANTHER" id="PTHR13402">
    <property type="entry name" value="RGPR-RELATED"/>
    <property type="match status" value="1"/>
</dbReference>
<dbReference type="EMBL" id="HG002236">
    <property type="protein sequence ID" value="CDF40747.1"/>
    <property type="molecule type" value="Genomic_DNA"/>
</dbReference>
<accession>R7QQG8</accession>
<feature type="compositionally biased region" description="Polar residues" evidence="6">
    <location>
        <begin position="2025"/>
        <end position="2036"/>
    </location>
</feature>
<feature type="compositionally biased region" description="Polar residues" evidence="6">
    <location>
        <begin position="1379"/>
        <end position="1392"/>
    </location>
</feature>
<dbReference type="OrthoDB" id="8918678at2759"/>
<evidence type="ECO:0000313" key="9">
    <source>
        <dbReference type="Proteomes" id="UP000012073"/>
    </source>
</evidence>
<dbReference type="GO" id="GO:0012507">
    <property type="term" value="C:ER to Golgi transport vesicle membrane"/>
    <property type="evidence" value="ECO:0007669"/>
    <property type="project" value="TreeGrafter"/>
</dbReference>
<feature type="compositionally biased region" description="Polar residues" evidence="6">
    <location>
        <begin position="367"/>
        <end position="377"/>
    </location>
</feature>
<feature type="domain" description="Sec16 Sec23-binding" evidence="7">
    <location>
        <begin position="1645"/>
        <end position="1901"/>
    </location>
</feature>
<feature type="region of interest" description="Disordered" evidence="6">
    <location>
        <begin position="824"/>
        <end position="850"/>
    </location>
</feature>
<dbReference type="Proteomes" id="UP000012073">
    <property type="component" value="Unassembled WGS sequence"/>
</dbReference>
<keyword evidence="4" id="KW-0256">Endoplasmic reticulum</keyword>
<dbReference type="GO" id="GO:0016192">
    <property type="term" value="P:vesicle-mediated transport"/>
    <property type="evidence" value="ECO:0007669"/>
    <property type="project" value="UniProtKB-KW"/>
</dbReference>
<dbReference type="GO" id="GO:0070973">
    <property type="term" value="P:protein localization to endoplasmic reticulum exit site"/>
    <property type="evidence" value="ECO:0007669"/>
    <property type="project" value="TreeGrafter"/>
</dbReference>
<dbReference type="STRING" id="2769.R7QQG8"/>
<feature type="compositionally biased region" description="Basic and acidic residues" evidence="6">
    <location>
        <begin position="76"/>
        <end position="86"/>
    </location>
</feature>
<comment type="subcellular location">
    <subcellularLocation>
        <location evidence="1">Endoplasmic reticulum</location>
    </subcellularLocation>
</comment>
<evidence type="ECO:0000256" key="3">
    <source>
        <dbReference type="ARBA" id="ARBA00022448"/>
    </source>
</evidence>
<feature type="region of interest" description="Disordered" evidence="6">
    <location>
        <begin position="2407"/>
        <end position="2429"/>
    </location>
</feature>
<evidence type="ECO:0000256" key="5">
    <source>
        <dbReference type="ARBA" id="ARBA00022892"/>
    </source>
</evidence>
<feature type="region of interest" description="Disordered" evidence="6">
    <location>
        <begin position="2130"/>
        <end position="2220"/>
    </location>
</feature>
<name>R7QQG8_CHOCR</name>
<protein>
    <recommendedName>
        <fullName evidence="7">Sec16 Sec23-binding domain-containing protein</fullName>
    </recommendedName>
</protein>
<feature type="compositionally biased region" description="Polar residues" evidence="6">
    <location>
        <begin position="2005"/>
        <end position="2015"/>
    </location>
</feature>
<feature type="region of interest" description="Disordered" evidence="6">
    <location>
        <begin position="1054"/>
        <end position="1085"/>
    </location>
</feature>
<evidence type="ECO:0000259" key="7">
    <source>
        <dbReference type="Pfam" id="PF12931"/>
    </source>
</evidence>
<dbReference type="PANTHER" id="PTHR13402:SF6">
    <property type="entry name" value="SECRETORY 16, ISOFORM I"/>
    <property type="match status" value="1"/>
</dbReference>
<dbReference type="RefSeq" id="XP_005711041.1">
    <property type="nucleotide sequence ID" value="XM_005710984.1"/>
</dbReference>
<sequence length="2546" mass="270565">MDKRPTVDGALSWHEETFATTVTTEATESAADAWGAWDLAPTSNRAEEESKLGETPNEMSAPTVPTDPVDASPKTGGDKPVDDDRNAYNSEAKTFNVAEAIVDSQRAVQNSFPAIFAPTTHLGKSQDRAPVEEVAWGGWDEDTTDVAEEPTFETPLLGVEARVKTETVESFESDKRLAGFGATKNAVGLEDQKEGIIAAEKERAAGLQNDAARGPGDARPDMQQVELAGVEGKPGNDLASLTPQLGDFAGREKAAPEPETFLSFGESTFATESEKVYPADAWGAWDEMDASTQSHNKTAKLGDDDKGLLGTVDGEIDHLKGPAFISNGKQAGGSARVSILPDNTAAQASPVLDAWPLESKSGEPKAATSSSTPSQIEQVFGLSPVEPAGIPFAPERNDKADVSTLPRPFQAGTQDTGRETQLFDADSEREFVPPRRDTFNIQDNGKIALGKEDDDSQDIRSTEVDASSTVAGTEVPSVAAPSSVDDFEWEGAAKIPAWDLPAQTVAAEDDHDSSSGTGTDAATKLEEQVRLRTSPLPPPPYPALDMSDVDARVGQRSEPGGASHEKHGGYDNSTLESNERIYSAKDSLFDIGRSTTAADHFRLEAQHCEKVDTMVHPDHAFDDERNEFPSSRAVDQIVPSTSPFPEAPAERNGDRSGGAKCISGPATATGSSQPPNDYIGMDPIQHSVAGQTPKQHATEQGPVSLHTWGADALSEIQTSKIGEAGQGPTTAPVSMKATPFPTGKASNYWTKKLESSSQDAKKAWADVETTPEEPSGPTHAFNSQLDVSHIVARSHEMPESKMSRIAAEGVRVFETNAAGEEAVAKELQNNSYPPSTGPYNSSMHPETNGPVRDQASIVVKGSRWNGDVNASGWTEPQQNLTRLPMSTGVAERSRRMAENPHQSDLLQQIGEAPKAQNIESAWGDQPASGDANLTGWNNQTVEPEKLGEPWPELLGESVREDLHARRSEGQRTDRDELAPVLLHTSQPSNDNAVIDPTEKPAISGVEAPEESAAYDPFVPTTSASAHEYSQFGWDWGMAQDNYASTAAFDLGQKASPEEPDLKMPSEVSGTGHSALETRHPGTTQQTSIPENIAHDRHHEGLAATLHTNIPAVMPTAENVESAIANIHASNQTNVSTPQEVVAGQTSPRSTNITSHPSELVHTCDSNFDAYAPRPSLSLPPAPALADTKYAPKIYPSELPTEVMESSPVDEVGPDMWSNNMVQDPQNYTPSQSAQGTSAEIPALPSEQDKNRHALLGGDAAPLNQLPKNDTNDGNAWLTTQDLFQGLAPPHEFPAAVNTSNTAHTRTHSFPPPPLVPQGPSRYQHNISESLPGPPVPDWAHYTTSNTHGGGTGGSTVTTPAMYSPSTETSTQLPGHGGDLNSSKLQPGESLQSAERKREDPLSLQHAAVALTGKEYGMPIASAGLSDRDVYAPAGSQVGSETIIDPNMYTYPFSIMDATAPADLDYRPPRPVLSWGFGGSMMTIHPPAGQGQQDGYEARTESTTACSKVRLYDLGTISGDGSNDDWIAASEAIAPLAFPPKPSDLLLYADMCDRLSNCAAGMKGSHAESRAALWRLLSVMCRHNTSDWRNKAGSAISGPSAVPMMGRNDSSSFLCGRFAGESPLKPSSISSRKSELELSESAAEVERLVTQGQGLEAIHVAQAAGLWSLALVLASTFDQTLYKSLITDFAKKSLNDGSALQTLFFSMAENDAEILQKATSTAGLREWRKTVTMLLTNYRSAMEADPQRGERFLRLIDQVGEALISQLGDIVGGHVCYLLSGRISILDSSSTVLLGADSKRPVGCPRSLGSAAAILQSLVYEAIVCAQSGKSFPHLLPFRLVLAEEIAAVGRSDIALSHCESVAAGVRTMFDSGRNDVASEFLTLPFLAGLESLDQRLRAHLGLSHGTERVGKLTAMGRSLSAAVFNRTSATPKPTPSRTPVESASGGSTNNPSPDVPPHQFSHANMYSSRAPPTYSNQAPFAHDVNGSAMIATSHHPPYGGKGVSQGPSPEQQIPGNLQVPALSVPHSSGYDSSRSGPGQEESGSKRWNEFVSKTIGVLAPAHGDLSPPPRTGQPIPSELHGVPPMGLGLDTGSRAPGHELDASHMRSQSMGNVPAAMPQMSQAAFVTTGRQQTGAHSRGMPAEDFSLSSTPQPFSHNFNGTAVQEQKTAAGAENLSHRRSASDMTAVSQTSEKKPPRPPRRSTGASASTSALDSVGETKPSVAKGLRYRLTERILSAFRGPPRAHMGNDNKFVFDKERGRWVIEGEDPDEGDDAPPPPPTDEDAMTETQTTEALPAPSYENLHQYGQPSSPMPRAHSMREPDSFQLLYGQARASMEPSAPMNPGYNAGQSATPGPGLRNSIRQDIAPSQRFPPPRAVSSENIAFAENGSEASGISSASLPVPFSANREETSVADPSGNPNRFRANTGRRAGRRAYVDTFNKGASSAHSMRAPLPGRLRAPVIGSLGAAGPRSMKIFTPSGPAATPTAETTHQSPAGIGAPLTSTSRQASVESGLSQQFGVPSPSNEKPYQPPQYVPRSPGGPRMVA</sequence>
<feature type="compositionally biased region" description="Low complexity" evidence="6">
    <location>
        <begin position="2201"/>
        <end position="2211"/>
    </location>
</feature>
<feature type="region of interest" description="Disordered" evidence="6">
    <location>
        <begin position="620"/>
        <end position="702"/>
    </location>
</feature>
<evidence type="ECO:0000313" key="8">
    <source>
        <dbReference type="EMBL" id="CDF40747.1"/>
    </source>
</evidence>
<dbReference type="InterPro" id="IPR024298">
    <property type="entry name" value="Sec16_Sec23-bd"/>
</dbReference>
<feature type="compositionally biased region" description="Polar residues" evidence="6">
    <location>
        <begin position="2501"/>
        <end position="2527"/>
    </location>
</feature>
<keyword evidence="9" id="KW-1185">Reference proteome</keyword>
<evidence type="ECO:0000256" key="1">
    <source>
        <dbReference type="ARBA" id="ARBA00004240"/>
    </source>
</evidence>
<gene>
    <name evidence="8" type="ORF">CHC_T00007391001</name>
</gene>
<dbReference type="Pfam" id="PF12931">
    <property type="entry name" value="TPR_Sec16"/>
    <property type="match status" value="1"/>
</dbReference>
<feature type="region of interest" description="Disordered" evidence="6">
    <location>
        <begin position="1924"/>
        <end position="2046"/>
    </location>
</feature>